<dbReference type="AlphaFoldDB" id="A0A2A2M5C6"/>
<evidence type="ECO:0000313" key="2">
    <source>
        <dbReference type="EMBL" id="PAV93622.1"/>
    </source>
</evidence>
<evidence type="ECO:0000256" key="1">
    <source>
        <dbReference type="SAM" id="MobiDB-lite"/>
    </source>
</evidence>
<dbReference type="Proteomes" id="UP000218231">
    <property type="component" value="Unassembled WGS sequence"/>
</dbReference>
<dbReference type="EMBL" id="LIAE01004913">
    <property type="protein sequence ID" value="PAV93622.1"/>
    <property type="molecule type" value="Genomic_DNA"/>
</dbReference>
<gene>
    <name evidence="2" type="ORF">WR25_20330</name>
</gene>
<name>A0A2A2M5C6_9BILA</name>
<comment type="caution">
    <text evidence="2">The sequence shown here is derived from an EMBL/GenBank/DDBJ whole genome shotgun (WGS) entry which is preliminary data.</text>
</comment>
<organism evidence="2 3">
    <name type="scientific">Diploscapter pachys</name>
    <dbReference type="NCBI Taxonomy" id="2018661"/>
    <lineage>
        <taxon>Eukaryota</taxon>
        <taxon>Metazoa</taxon>
        <taxon>Ecdysozoa</taxon>
        <taxon>Nematoda</taxon>
        <taxon>Chromadorea</taxon>
        <taxon>Rhabditida</taxon>
        <taxon>Rhabditina</taxon>
        <taxon>Rhabditomorpha</taxon>
        <taxon>Rhabditoidea</taxon>
        <taxon>Rhabditidae</taxon>
        <taxon>Diploscapter</taxon>
    </lineage>
</organism>
<feature type="region of interest" description="Disordered" evidence="1">
    <location>
        <begin position="40"/>
        <end position="112"/>
    </location>
</feature>
<reference evidence="2 3" key="1">
    <citation type="journal article" date="2017" name="Curr. Biol.">
        <title>Genome architecture and evolution of a unichromosomal asexual nematode.</title>
        <authorList>
            <person name="Fradin H."/>
            <person name="Zegar C."/>
            <person name="Gutwein M."/>
            <person name="Lucas J."/>
            <person name="Kovtun M."/>
            <person name="Corcoran D."/>
            <person name="Baugh L.R."/>
            <person name="Kiontke K."/>
            <person name="Gunsalus K."/>
            <person name="Fitch D.H."/>
            <person name="Piano F."/>
        </authorList>
    </citation>
    <scope>NUCLEOTIDE SEQUENCE [LARGE SCALE GENOMIC DNA]</scope>
    <source>
        <strain evidence="2">PF1309</strain>
    </source>
</reference>
<proteinExistence type="predicted"/>
<accession>A0A2A2M5C6</accession>
<sequence>MPPTPPPPSSCAEAGAVISMVVAIRAKRIVGVMRNLLSSEPGPTAFGGVRHVSQRIPRPMRPLPGLASAARAAGVPTRASVAATRGAAKLVPRSTSHPPPGTAPTMSAPGAA</sequence>
<evidence type="ECO:0000313" key="3">
    <source>
        <dbReference type="Proteomes" id="UP000218231"/>
    </source>
</evidence>
<keyword evidence="3" id="KW-1185">Reference proteome</keyword>
<protein>
    <submittedName>
        <fullName evidence="2">Uncharacterized protein</fullName>
    </submittedName>
</protein>